<name>A0A7J4ZP82_9BACT</name>
<organism evidence="3 4">
    <name type="scientific">Oryzomonas japonica</name>
    <dbReference type="NCBI Taxonomy" id="2603858"/>
    <lineage>
        <taxon>Bacteria</taxon>
        <taxon>Pseudomonadati</taxon>
        <taxon>Thermodesulfobacteriota</taxon>
        <taxon>Desulfuromonadia</taxon>
        <taxon>Geobacterales</taxon>
        <taxon>Geobacteraceae</taxon>
        <taxon>Oryzomonas</taxon>
    </lineage>
</organism>
<accession>A0A7J4ZP82</accession>
<evidence type="ECO:0000256" key="1">
    <source>
        <dbReference type="ARBA" id="ARBA00022801"/>
    </source>
</evidence>
<dbReference type="Proteomes" id="UP000420562">
    <property type="component" value="Unassembled WGS sequence"/>
</dbReference>
<evidence type="ECO:0000313" key="3">
    <source>
        <dbReference type="EMBL" id="KAB0664222.1"/>
    </source>
</evidence>
<evidence type="ECO:0000313" key="4">
    <source>
        <dbReference type="Proteomes" id="UP000420562"/>
    </source>
</evidence>
<dbReference type="EMBL" id="VZQZ01000009">
    <property type="protein sequence ID" value="KAB0664222.1"/>
    <property type="molecule type" value="Genomic_DNA"/>
</dbReference>
<gene>
    <name evidence="3" type="ORF">F6V25_13685</name>
</gene>
<sequence>MKLEPSKTAVLTLDLQKGILAMVDGYESVLPNASRIVELARKKKYQLVHVGLGFSEGHPAVADWDTPFLRAQQNNLFVKGSPSAEFHSTIAQPGDLIIYKQRIGAFSENHLNLTLRARGIENLVLFGISTSGIVLATVTRAFDLDFRLTIIRDACCDADAEVHRVLTEKIFPKRGAVTTTDAFISEQE</sequence>
<reference evidence="3 4" key="1">
    <citation type="submission" date="2019-09" db="EMBL/GenBank/DDBJ databases">
        <title>Geobacter sp. Red96, a novel strain isolated from paddy soil.</title>
        <authorList>
            <person name="Xu Z."/>
            <person name="Masuda Y."/>
            <person name="Itoh H."/>
            <person name="Senoo K."/>
        </authorList>
    </citation>
    <scope>NUCLEOTIDE SEQUENCE [LARGE SCALE GENOMIC DNA]</scope>
    <source>
        <strain evidence="3 4">Red96</strain>
    </source>
</reference>
<protein>
    <submittedName>
        <fullName evidence="3">Cysteine hydrolase</fullName>
    </submittedName>
</protein>
<comment type="caution">
    <text evidence="3">The sequence shown here is derived from an EMBL/GenBank/DDBJ whole genome shotgun (WGS) entry which is preliminary data.</text>
</comment>
<keyword evidence="4" id="KW-1185">Reference proteome</keyword>
<feature type="domain" description="Isochorismatase-like" evidence="2">
    <location>
        <begin position="8"/>
        <end position="181"/>
    </location>
</feature>
<dbReference type="InterPro" id="IPR036380">
    <property type="entry name" value="Isochorismatase-like_sf"/>
</dbReference>
<dbReference type="PANTHER" id="PTHR43540">
    <property type="entry name" value="PEROXYUREIDOACRYLATE/UREIDOACRYLATE AMIDOHYDROLASE-RELATED"/>
    <property type="match status" value="1"/>
</dbReference>
<keyword evidence="1 3" id="KW-0378">Hydrolase</keyword>
<dbReference type="InterPro" id="IPR050272">
    <property type="entry name" value="Isochorismatase-like_hydrls"/>
</dbReference>
<dbReference type="Gene3D" id="3.40.50.850">
    <property type="entry name" value="Isochorismatase-like"/>
    <property type="match status" value="1"/>
</dbReference>
<dbReference type="CDD" id="cd00431">
    <property type="entry name" value="cysteine_hydrolases"/>
    <property type="match status" value="1"/>
</dbReference>
<dbReference type="GO" id="GO:0016787">
    <property type="term" value="F:hydrolase activity"/>
    <property type="evidence" value="ECO:0007669"/>
    <property type="project" value="UniProtKB-KW"/>
</dbReference>
<dbReference type="AlphaFoldDB" id="A0A7J4ZP82"/>
<proteinExistence type="predicted"/>
<dbReference type="InterPro" id="IPR000868">
    <property type="entry name" value="Isochorismatase-like_dom"/>
</dbReference>
<dbReference type="Pfam" id="PF00857">
    <property type="entry name" value="Isochorismatase"/>
    <property type="match status" value="1"/>
</dbReference>
<dbReference type="SUPFAM" id="SSF52499">
    <property type="entry name" value="Isochorismatase-like hydrolases"/>
    <property type="match status" value="1"/>
</dbReference>
<evidence type="ECO:0000259" key="2">
    <source>
        <dbReference type="Pfam" id="PF00857"/>
    </source>
</evidence>
<dbReference type="RefSeq" id="WP_151129102.1">
    <property type="nucleotide sequence ID" value="NZ_VZQZ01000009.1"/>
</dbReference>